<organism evidence="2 3">
    <name type="scientific">Culex pipiens pipiens</name>
    <name type="common">Northern house mosquito</name>
    <dbReference type="NCBI Taxonomy" id="38569"/>
    <lineage>
        <taxon>Eukaryota</taxon>
        <taxon>Metazoa</taxon>
        <taxon>Ecdysozoa</taxon>
        <taxon>Arthropoda</taxon>
        <taxon>Hexapoda</taxon>
        <taxon>Insecta</taxon>
        <taxon>Pterygota</taxon>
        <taxon>Neoptera</taxon>
        <taxon>Endopterygota</taxon>
        <taxon>Diptera</taxon>
        <taxon>Nematocera</taxon>
        <taxon>Culicoidea</taxon>
        <taxon>Culicidae</taxon>
        <taxon>Culicinae</taxon>
        <taxon>Culicini</taxon>
        <taxon>Culex</taxon>
        <taxon>Culex</taxon>
    </lineage>
</organism>
<dbReference type="EMBL" id="JBEHCU010007162">
    <property type="protein sequence ID" value="KAL1395401.1"/>
    <property type="molecule type" value="Genomic_DNA"/>
</dbReference>
<comment type="caution">
    <text evidence="2">The sequence shown here is derived from an EMBL/GenBank/DDBJ whole genome shotgun (WGS) entry which is preliminary data.</text>
</comment>
<gene>
    <name evidence="2" type="ORF">pipiens_011286</name>
</gene>
<evidence type="ECO:0000313" key="3">
    <source>
        <dbReference type="Proteomes" id="UP001562425"/>
    </source>
</evidence>
<feature type="region of interest" description="Disordered" evidence="1">
    <location>
        <begin position="84"/>
        <end position="143"/>
    </location>
</feature>
<accession>A0ABD1D6Z3</accession>
<evidence type="ECO:0000256" key="1">
    <source>
        <dbReference type="SAM" id="MobiDB-lite"/>
    </source>
</evidence>
<dbReference type="Proteomes" id="UP001562425">
    <property type="component" value="Unassembled WGS sequence"/>
</dbReference>
<evidence type="ECO:0000313" key="2">
    <source>
        <dbReference type="EMBL" id="KAL1395401.1"/>
    </source>
</evidence>
<name>A0ABD1D6Z3_CULPP</name>
<sequence>MEEAEKRGRGAVMEEAEKRGRGAVLEEDFDSVTFTLIVEEAGVVEGPFWYRLVKISRLGSRSRVVANQVETLTLQVATGIIRSRATTPTDNPALLDSTKGSKFRGEPPSGSSVNTRAGRRPSTHAAVEPSTTNRPDRNGLVEA</sequence>
<keyword evidence="3" id="KW-1185">Reference proteome</keyword>
<dbReference type="AlphaFoldDB" id="A0ABD1D6Z3"/>
<feature type="compositionally biased region" description="Basic and acidic residues" evidence="1">
    <location>
        <begin position="134"/>
        <end position="143"/>
    </location>
</feature>
<protein>
    <submittedName>
        <fullName evidence="2">Uncharacterized protein</fullName>
    </submittedName>
</protein>
<reference evidence="2 3" key="1">
    <citation type="submission" date="2024-05" db="EMBL/GenBank/DDBJ databases">
        <title>Culex pipiens pipiens assembly and annotation.</title>
        <authorList>
            <person name="Alout H."/>
            <person name="Durand T."/>
        </authorList>
    </citation>
    <scope>NUCLEOTIDE SEQUENCE [LARGE SCALE GENOMIC DNA]</scope>
    <source>
        <strain evidence="2">HA-2024</strain>
        <tissue evidence="2">Whole body</tissue>
    </source>
</reference>
<feature type="region of interest" description="Disordered" evidence="1">
    <location>
        <begin position="1"/>
        <end position="20"/>
    </location>
</feature>
<proteinExistence type="predicted"/>